<feature type="coiled-coil region" evidence="3">
    <location>
        <begin position="1576"/>
        <end position="1656"/>
    </location>
</feature>
<dbReference type="EMBL" id="JHEG04000001">
    <property type="protein sequence ID" value="KAF3884108.1"/>
    <property type="molecule type" value="Genomic_DNA"/>
</dbReference>
<dbReference type="STRING" id="1479485.DA73_0210000"/>
<dbReference type="Gene3D" id="1.20.1170.10">
    <property type="match status" value="1"/>
</dbReference>
<reference evidence="5" key="2">
    <citation type="submission" date="2019-11" db="EMBL/GenBank/DDBJ databases">
        <title>Improved Assembly of Tolypothrix boutellei genome.</title>
        <authorList>
            <person name="Sarangi A.N."/>
            <person name="Mukherjee M."/>
            <person name="Ghosh S."/>
            <person name="Singh D."/>
            <person name="Das A."/>
            <person name="Kant S."/>
            <person name="Prusty A."/>
            <person name="Tripathy S."/>
        </authorList>
    </citation>
    <scope>NUCLEOTIDE SEQUENCE</scope>
    <source>
        <strain evidence="5">VB521301</strain>
    </source>
</reference>
<evidence type="ECO:0000256" key="1">
    <source>
        <dbReference type="ARBA" id="ARBA00022729"/>
    </source>
</evidence>
<feature type="domain" description="LamG-like jellyroll fold" evidence="4">
    <location>
        <begin position="1122"/>
        <end position="1254"/>
    </location>
</feature>
<accession>A0A0C1NB52</accession>
<reference evidence="6" key="1">
    <citation type="journal article" date="2015" name="Genome Announc.">
        <title>Draft Genome Sequence of Tolypothrix boutellei Strain VB521301.</title>
        <authorList>
            <person name="Chandrababunaidu M.M."/>
            <person name="Singh D."/>
            <person name="Sen D."/>
            <person name="Bhan S."/>
            <person name="Das S."/>
            <person name="Gupta A."/>
            <person name="Adhikary S.P."/>
            <person name="Tripathy S."/>
        </authorList>
    </citation>
    <scope>NUCLEOTIDE SEQUENCE</scope>
    <source>
        <strain evidence="6">VB521301</strain>
    </source>
</reference>
<organism evidence="6">
    <name type="scientific">Tolypothrix bouteillei VB521301</name>
    <dbReference type="NCBI Taxonomy" id="1479485"/>
    <lineage>
        <taxon>Bacteria</taxon>
        <taxon>Bacillati</taxon>
        <taxon>Cyanobacteriota</taxon>
        <taxon>Cyanophyceae</taxon>
        <taxon>Nostocales</taxon>
        <taxon>Tolypothrichaceae</taxon>
        <taxon>Tolypothrix</taxon>
    </lineage>
</organism>
<dbReference type="RefSeq" id="WP_038073212.1">
    <property type="nucleotide sequence ID" value="NZ_JHEG04000001.1"/>
</dbReference>
<dbReference type="SUPFAM" id="SSF49899">
    <property type="entry name" value="Concanavalin A-like lectins/glucanases"/>
    <property type="match status" value="1"/>
</dbReference>
<dbReference type="Pfam" id="PF13385">
    <property type="entry name" value="Laminin_G_3"/>
    <property type="match status" value="1"/>
</dbReference>
<keyword evidence="3" id="KW-0175">Coiled coil</keyword>
<dbReference type="Proteomes" id="UP000029738">
    <property type="component" value="Unassembled WGS sequence"/>
</dbReference>
<evidence type="ECO:0000313" key="7">
    <source>
        <dbReference type="Proteomes" id="UP000029738"/>
    </source>
</evidence>
<dbReference type="OrthoDB" id="463714at2"/>
<evidence type="ECO:0000313" key="6">
    <source>
        <dbReference type="EMBL" id="KIE11962.1"/>
    </source>
</evidence>
<sequence length="1829" mass="199405">MTLQNIVTTLENQIQNNQIVLTSSTLELIPLNKFLNILNLEQFALRDVEINISANSASLTGKTSLLGVENAGLAILFTETDSEVTSKLNAMLPIAHIPGATWLSLENVQLELNLSAATNQLTGTIAGVLSGGNIDAVDVILTIDAATETTWQTEISRFSLSAIAQTFLGGVSRPAELPDFELTMIGISITPATGMFALRGATTTQLDLATGSDELGVQVTLTANRTVMLGMSQIDASLSISGEGLLAIANELVLKNFNLNFTLEGGDWSLSGEVSAELFEQMLTLSAAYNQNDNTKKFMLMTTTSAELVNLAGVGTFNITGLAIALERQLIEGQTTATSTWQVSADGVMRVDSVFDFQGNLTLAREEETTRLVFIPNQATLSIPLPPDRRSSMNLEFGGISIVRRSPDPSTPNRTAWMFVASVNLAFSGWHPSVQQVLPNRIDATFTADNDSVRLSAERVVAPFDFAIPDIQIDNNTRIPLGNARIDVSDLAILFGNEIELSARIGVGLPENLNNLFGREADGTPRVRFFNTFDPRHPEDTVVRVELTINAVSGIRLTPRTSIITAVRLQEENDETFWYLDLDSFGEVKFRVPVFSYDSTTSSFLASGGFEVVRDLSLPLTPAKLLLNATGLNAVADTLPDGVPLQPIQILDDRGNFRVDELASILNRVSSAELPDEVMQALGVIGDRLDRLPDSFRQYLNIQIPDNFFFNIAVTPTGEVKLEARVNEGDRPIRFLFSDPTFPVPNPIPSIIGIELRSLSFGTLSGGSLFLLEVDANVDSFDLLTLAGALLLPENDSIPLPNSRELHRRLILHKLFMLIVYQTGIPIPIPMFYDEIGIEYLGLEGVNFETHTQFPMPSVNLAEVGQILSNFQQFFTDRDFLLNPDDAPTDVNLRFTLPLSGNFLQLPKYLGSQRLGSTASGIEIDAYRNLANLLNGLKTLSVNQLIQAMPLEYRVNSVGLNFGPAAINAGWLITTPNEFRQIAAQSAPRQTVYNQLGFASEQQANAALAVIPTLGGSRNDEGLMVLMRGTWNVTNVAMLDAVFGLAASGSQGFATGFRIAGAISNIIDLEMAGSVVINTLRASLMPTAPTSSQTPSPVYALVFNGQNNYITLNNPASLNFTGQITIEAWVRPEVTDSLRNIVAHGFTRSPNGEVFLRISNGSYQIGSWDGQEYLTSVAIPAEDIGNWVHLAGLYDGTSWRLYRNGVEASVNQAARGAIAVSENWAIGARGTGTERFFQGQIQDVRIWNRALSSPEIRVNMSRRLRGDEIGLVGYWQLNEGQGTVANDLTGNRNTGTIQGAQWQRLPASILIPVNLPDNASSTGFHLTGRSSLSILNRQIFNGDLQIVNDQFSYRGELSLFPQGFPIQVNGHLEGLLSNSNFYLAGNVNTSLAGFDLVNARAIVDNNRLFVQGNWLGVMTTLNVDARNQLLLQGNVNINLWGLQANLSVEIDGNRGAMVQGTIQSLSVLNGAFKLIGAGGRPNPSILFRVSPQQPLTAAISGAIRLLGIASETQIAVAQDRFSFQTEGRLFNAFQSVLEVQGQQLNNAANFRVAGRMQNDLFEYLNRETSFAIQTAVDTVTADLRRAEMDVQNAQNRVNQLDTQITAQRNIVRQERATADSRLNDARATVNRSRQNLDNIERDIQRLQNDLNRERNNQVCTRIPPVIGANVCVPRRPDEIVRLEGELRLRQAGLPLAETALRSSQETLRLAERGVATFPIDADPRIATLLAARASANATLIELRDTLRSITATVGVFSSVSDFIRRNGLNSLLNVRSANFDTSLNSAVGGIISLSLSLMYLNQSRNINLAFDFNNPLNSARALARLLLPA</sequence>
<dbReference type="InterPro" id="IPR006558">
    <property type="entry name" value="LamG-like"/>
</dbReference>
<keyword evidence="1" id="KW-0732">Signal</keyword>
<evidence type="ECO:0000256" key="2">
    <source>
        <dbReference type="ARBA" id="ARBA00023157"/>
    </source>
</evidence>
<proteinExistence type="predicted"/>
<keyword evidence="2" id="KW-1015">Disulfide bond</keyword>
<evidence type="ECO:0000313" key="5">
    <source>
        <dbReference type="EMBL" id="KAF3884108.1"/>
    </source>
</evidence>
<keyword evidence="7" id="KW-1185">Reference proteome</keyword>
<name>A0A0C1NB52_9CYAN</name>
<evidence type="ECO:0000256" key="3">
    <source>
        <dbReference type="SAM" id="Coils"/>
    </source>
</evidence>
<gene>
    <name evidence="6" type="ORF">DA73_0210000</name>
    <name evidence="5" type="ORF">DA73_0400000290</name>
</gene>
<dbReference type="SMART" id="SM00560">
    <property type="entry name" value="LamGL"/>
    <property type="match status" value="1"/>
</dbReference>
<evidence type="ECO:0000259" key="4">
    <source>
        <dbReference type="SMART" id="SM00560"/>
    </source>
</evidence>
<dbReference type="EMBL" id="JHEG02000037">
    <property type="protein sequence ID" value="KIE11962.1"/>
    <property type="molecule type" value="Genomic_DNA"/>
</dbReference>
<dbReference type="InterPro" id="IPR013320">
    <property type="entry name" value="ConA-like_dom_sf"/>
</dbReference>
<dbReference type="Gene3D" id="2.60.120.200">
    <property type="match status" value="1"/>
</dbReference>
<comment type="caution">
    <text evidence="6">The sequence shown here is derived from an EMBL/GenBank/DDBJ whole genome shotgun (WGS) entry which is preliminary data.</text>
</comment>
<protein>
    <recommendedName>
        <fullName evidence="4">LamG-like jellyroll fold domain-containing protein</fullName>
    </recommendedName>
</protein>